<evidence type="ECO:0000313" key="10">
    <source>
        <dbReference type="Proteomes" id="UP000280307"/>
    </source>
</evidence>
<feature type="transmembrane region" description="Helical" evidence="6">
    <location>
        <begin position="437"/>
        <end position="457"/>
    </location>
</feature>
<evidence type="ECO:0000256" key="2">
    <source>
        <dbReference type="ARBA" id="ARBA00022475"/>
    </source>
</evidence>
<dbReference type="InterPro" id="IPR025405">
    <property type="entry name" value="DUF4131"/>
</dbReference>
<dbReference type="PANTHER" id="PTHR30619">
    <property type="entry name" value="DNA INTERNALIZATION/COMPETENCE PROTEIN COMEC/REC2"/>
    <property type="match status" value="1"/>
</dbReference>
<sequence>MFLRFVLAWLVGTVAAHLLAPSLLALGSAIGGLLLLGLLGRDAPRMRHGAILGLALVLGALRYSAGLPNFGPSHIVTLADQGELVVAGVVAEAPRQNATSQRLILTVEAVQTAAGNQAAEGRVLVVLPSYPAYSYGQRLRVRGALSQPRAAEREGEFDYRAYLAHRNIFVIMAEPSETRLLTGSSGNPALAALLRLREYCRSILLRTLPEPQAALAVGIMLGIRSTIPEAVANAFAATGTSHILVISGWHFSLVAGVLAGLATSLRLKGIQALVLTLGVMWGYALFAGASAAVLRAATMASLATIGKASKRERDPWRLLGASCWFLCLANPHTLWDLGFQLSALAIVSLFAFSSPIDTWLAARRPFTWPGMAPVRASLTATLAVQVLTLPLIAYHFGNLSLIAPLANILIVPLLPFVMAASALTLLGGVMWLPLGQLIAPCAWLPLTAMSAGVMLLASPRWAALQVPPFPLWLLLSYYGLVAVAVWWSGRSVER</sequence>
<feature type="transmembrane region" description="Helical" evidence="6">
    <location>
        <begin position="374"/>
        <end position="396"/>
    </location>
</feature>
<feature type="transmembrane region" description="Helical" evidence="6">
    <location>
        <begin position="315"/>
        <end position="335"/>
    </location>
</feature>
<feature type="transmembrane region" description="Helical" evidence="6">
    <location>
        <begin position="270"/>
        <end position="294"/>
    </location>
</feature>
<dbReference type="Pfam" id="PF03772">
    <property type="entry name" value="Competence"/>
    <property type="match status" value="1"/>
</dbReference>
<evidence type="ECO:0000313" key="9">
    <source>
        <dbReference type="EMBL" id="RRR67590.1"/>
    </source>
</evidence>
<dbReference type="PANTHER" id="PTHR30619:SF1">
    <property type="entry name" value="RECOMBINATION PROTEIN 2"/>
    <property type="match status" value="1"/>
</dbReference>
<name>A0A426TT41_9CHLR</name>
<evidence type="ECO:0000256" key="1">
    <source>
        <dbReference type="ARBA" id="ARBA00004651"/>
    </source>
</evidence>
<organism evidence="9 10">
    <name type="scientific">Candidatus Viridilinea halotolerans</name>
    <dbReference type="NCBI Taxonomy" id="2491704"/>
    <lineage>
        <taxon>Bacteria</taxon>
        <taxon>Bacillati</taxon>
        <taxon>Chloroflexota</taxon>
        <taxon>Chloroflexia</taxon>
        <taxon>Chloroflexales</taxon>
        <taxon>Chloroflexineae</taxon>
        <taxon>Oscillochloridaceae</taxon>
        <taxon>Candidatus Viridilinea</taxon>
    </lineage>
</organism>
<dbReference type="GO" id="GO:0005886">
    <property type="term" value="C:plasma membrane"/>
    <property type="evidence" value="ECO:0007669"/>
    <property type="project" value="UniProtKB-SubCell"/>
</dbReference>
<evidence type="ECO:0000256" key="3">
    <source>
        <dbReference type="ARBA" id="ARBA00022692"/>
    </source>
</evidence>
<proteinExistence type="predicted"/>
<feature type="transmembrane region" description="Helical" evidence="6">
    <location>
        <begin position="469"/>
        <end position="489"/>
    </location>
</feature>
<dbReference type="AlphaFoldDB" id="A0A426TT41"/>
<evidence type="ECO:0000256" key="6">
    <source>
        <dbReference type="SAM" id="Phobius"/>
    </source>
</evidence>
<gene>
    <name evidence="9" type="ORF">EI684_18730</name>
</gene>
<dbReference type="NCBIfam" id="TIGR00360">
    <property type="entry name" value="ComEC_N-term"/>
    <property type="match status" value="1"/>
</dbReference>
<protein>
    <submittedName>
        <fullName evidence="9">ComEC family competence protein</fullName>
    </submittedName>
</protein>
<dbReference type="InterPro" id="IPR004477">
    <property type="entry name" value="ComEC_N"/>
</dbReference>
<feature type="domain" description="ComEC/Rec2-related protein" evidence="7">
    <location>
        <begin position="220"/>
        <end position="489"/>
    </location>
</feature>
<keyword evidence="3 6" id="KW-0812">Transmembrane</keyword>
<dbReference type="Pfam" id="PF13567">
    <property type="entry name" value="DUF4131"/>
    <property type="match status" value="1"/>
</dbReference>
<feature type="transmembrane region" description="Helical" evidence="6">
    <location>
        <begin position="243"/>
        <end position="264"/>
    </location>
</feature>
<comment type="caution">
    <text evidence="9">The sequence shown here is derived from an EMBL/GenBank/DDBJ whole genome shotgun (WGS) entry which is preliminary data.</text>
</comment>
<dbReference type="Proteomes" id="UP000280307">
    <property type="component" value="Unassembled WGS sequence"/>
</dbReference>
<keyword evidence="5 6" id="KW-0472">Membrane</keyword>
<feature type="domain" description="DUF4131" evidence="8">
    <location>
        <begin position="21"/>
        <end position="172"/>
    </location>
</feature>
<dbReference type="InterPro" id="IPR052159">
    <property type="entry name" value="Competence_DNA_uptake"/>
</dbReference>
<feature type="transmembrane region" description="Helical" evidence="6">
    <location>
        <begin position="341"/>
        <end position="362"/>
    </location>
</feature>
<reference evidence="9 10" key="1">
    <citation type="submission" date="2018-12" db="EMBL/GenBank/DDBJ databases">
        <title>Genome Sequence of Candidatus Viridilinea halotolerans isolated from saline sulfide-rich spring.</title>
        <authorList>
            <person name="Grouzdev D.S."/>
            <person name="Burganskaya E.I."/>
            <person name="Krutkina M.S."/>
            <person name="Sukhacheva M.V."/>
            <person name="Gorlenko V.M."/>
        </authorList>
    </citation>
    <scope>NUCLEOTIDE SEQUENCE [LARGE SCALE GENOMIC DNA]</scope>
    <source>
        <strain evidence="9">Chok-6</strain>
    </source>
</reference>
<feature type="transmembrane region" description="Helical" evidence="6">
    <location>
        <begin position="402"/>
        <end position="425"/>
    </location>
</feature>
<accession>A0A426TT41</accession>
<evidence type="ECO:0000256" key="4">
    <source>
        <dbReference type="ARBA" id="ARBA00022989"/>
    </source>
</evidence>
<evidence type="ECO:0000259" key="8">
    <source>
        <dbReference type="Pfam" id="PF13567"/>
    </source>
</evidence>
<feature type="transmembrane region" description="Helical" evidence="6">
    <location>
        <begin position="6"/>
        <end position="39"/>
    </location>
</feature>
<keyword evidence="2" id="KW-1003">Cell membrane</keyword>
<evidence type="ECO:0000256" key="5">
    <source>
        <dbReference type="ARBA" id="ARBA00023136"/>
    </source>
</evidence>
<comment type="subcellular location">
    <subcellularLocation>
        <location evidence="1">Cell membrane</location>
        <topology evidence="1">Multi-pass membrane protein</topology>
    </subcellularLocation>
</comment>
<evidence type="ECO:0000259" key="7">
    <source>
        <dbReference type="Pfam" id="PF03772"/>
    </source>
</evidence>
<keyword evidence="4 6" id="KW-1133">Transmembrane helix</keyword>
<dbReference type="EMBL" id="RSAS01000777">
    <property type="protein sequence ID" value="RRR67590.1"/>
    <property type="molecule type" value="Genomic_DNA"/>
</dbReference>